<evidence type="ECO:0000313" key="3">
    <source>
        <dbReference type="EMBL" id="OEK04431.1"/>
    </source>
</evidence>
<evidence type="ECO:0000313" key="4">
    <source>
        <dbReference type="Proteomes" id="UP000095552"/>
    </source>
</evidence>
<dbReference type="InterPro" id="IPR029058">
    <property type="entry name" value="AB_hydrolase_fold"/>
</dbReference>
<protein>
    <recommendedName>
        <fullName evidence="2">Serine aminopeptidase S33 domain-containing protein</fullName>
    </recommendedName>
</protein>
<dbReference type="PANTHER" id="PTHR43265:SF1">
    <property type="entry name" value="ESTERASE ESTD"/>
    <property type="match status" value="1"/>
</dbReference>
<keyword evidence="4" id="KW-1185">Reference proteome</keyword>
<name>A0A1E5SZ91_9BACT</name>
<feature type="signal peptide" evidence="1">
    <location>
        <begin position="1"/>
        <end position="20"/>
    </location>
</feature>
<dbReference type="InterPro" id="IPR022742">
    <property type="entry name" value="Hydrolase_4"/>
</dbReference>
<gene>
    <name evidence="3" type="ORF">BFP71_13225</name>
</gene>
<keyword evidence="1" id="KW-0732">Signal</keyword>
<feature type="chain" id="PRO_5009185715" description="Serine aminopeptidase S33 domain-containing protein" evidence="1">
    <location>
        <begin position="21"/>
        <end position="322"/>
    </location>
</feature>
<dbReference type="AlphaFoldDB" id="A0A1E5SZ91"/>
<dbReference type="OrthoDB" id="9809549at2"/>
<dbReference type="Gene3D" id="3.40.50.1820">
    <property type="entry name" value="alpha/beta hydrolase"/>
    <property type="match status" value="1"/>
</dbReference>
<proteinExistence type="predicted"/>
<dbReference type="Pfam" id="PF12146">
    <property type="entry name" value="Hydrolase_4"/>
    <property type="match status" value="1"/>
</dbReference>
<reference evidence="3 4" key="1">
    <citation type="submission" date="2016-08" db="EMBL/GenBank/DDBJ databases">
        <title>Draft genome of Fabibacter sp. strain SK-8.</title>
        <authorList>
            <person name="Wong S.-K."/>
            <person name="Hamasaki K."/>
            <person name="Yoshizawa S."/>
        </authorList>
    </citation>
    <scope>NUCLEOTIDE SEQUENCE [LARGE SCALE GENOMIC DNA]</scope>
    <source>
        <strain evidence="3 4">SK-8</strain>
    </source>
</reference>
<dbReference type="InterPro" id="IPR053145">
    <property type="entry name" value="AB_hydrolase_Est10"/>
</dbReference>
<organism evidence="3 4">
    <name type="scientific">Roseivirga misakiensis</name>
    <dbReference type="NCBI Taxonomy" id="1563681"/>
    <lineage>
        <taxon>Bacteria</taxon>
        <taxon>Pseudomonadati</taxon>
        <taxon>Bacteroidota</taxon>
        <taxon>Cytophagia</taxon>
        <taxon>Cytophagales</taxon>
        <taxon>Roseivirgaceae</taxon>
        <taxon>Roseivirga</taxon>
    </lineage>
</organism>
<evidence type="ECO:0000259" key="2">
    <source>
        <dbReference type="Pfam" id="PF12146"/>
    </source>
</evidence>
<dbReference type="Proteomes" id="UP000095552">
    <property type="component" value="Unassembled WGS sequence"/>
</dbReference>
<comment type="caution">
    <text evidence="3">The sequence shown here is derived from an EMBL/GenBank/DDBJ whole genome shotgun (WGS) entry which is preliminary data.</text>
</comment>
<feature type="domain" description="Serine aminopeptidase S33" evidence="2">
    <location>
        <begin position="79"/>
        <end position="283"/>
    </location>
</feature>
<dbReference type="RefSeq" id="WP_069835936.1">
    <property type="nucleotide sequence ID" value="NZ_MDGQ01000005.1"/>
</dbReference>
<evidence type="ECO:0000256" key="1">
    <source>
        <dbReference type="SAM" id="SignalP"/>
    </source>
</evidence>
<dbReference type="SUPFAM" id="SSF53474">
    <property type="entry name" value="alpha/beta-Hydrolases"/>
    <property type="match status" value="1"/>
</dbReference>
<dbReference type="GO" id="GO:0052689">
    <property type="term" value="F:carboxylic ester hydrolase activity"/>
    <property type="evidence" value="ECO:0007669"/>
    <property type="project" value="TreeGrafter"/>
</dbReference>
<dbReference type="EMBL" id="MDGQ01000005">
    <property type="protein sequence ID" value="OEK04431.1"/>
    <property type="molecule type" value="Genomic_DNA"/>
</dbReference>
<dbReference type="STRING" id="1563681.BFP71_13225"/>
<dbReference type="PANTHER" id="PTHR43265">
    <property type="entry name" value="ESTERASE ESTD"/>
    <property type="match status" value="1"/>
</dbReference>
<sequence>MKRIVIICLLTFGAFSYGKAQNYKEEEVLLDVENGSLGGVVTYPETRKKTPVVLIIQGSGPTDKDGNSAVVPGKNNSLKMLAEALADAGIASLRFDKRGMGLSQSAALPEADLTFDTFVEDAKTWLNSLLNNKKFTKVGVIGHSQGSLIGMLICRDADVSAFASLAGPSQNISETIMNQIKANPNNPESIIKEAESIMSSIRKGEKVDDVPTYFASLFRPSIQPFMRAWMKYDPQSTFQKLTIPSIVVNGTRDIQVTMDDAARLYKANPKSKQYIIDGMNHVLKNAPADRQQNLATYGDPTLPLNPDFKMLVVNFFQESLKN</sequence>
<accession>A0A1E5SZ91</accession>